<dbReference type="AlphaFoldDB" id="A3VGU0"/>
<dbReference type="STRING" id="314271.RB2654_14455"/>
<dbReference type="eggNOG" id="COG0621">
    <property type="taxonomic scope" value="Bacteria"/>
</dbReference>
<reference evidence="1 2" key="1">
    <citation type="journal article" date="2010" name="J. Bacteriol.">
        <title>Genome sequences of Pelagibaca bermudensis HTCC2601T and Maritimibacter alkaliphilus HTCC2654T, the type strains of two marine Roseobacter genera.</title>
        <authorList>
            <person name="Thrash J.C."/>
            <person name="Cho J.C."/>
            <person name="Ferriera S."/>
            <person name="Johnson J."/>
            <person name="Vergin K.L."/>
            <person name="Giovannoni S.J."/>
        </authorList>
    </citation>
    <scope>NUCLEOTIDE SEQUENCE [LARGE SCALE GENOMIC DNA]</scope>
    <source>
        <strain evidence="1 2">HTCC2654</strain>
    </source>
</reference>
<accession>A3VGU0</accession>
<evidence type="ECO:0000313" key="1">
    <source>
        <dbReference type="EMBL" id="EAQ12495.1"/>
    </source>
</evidence>
<evidence type="ECO:0000313" key="2">
    <source>
        <dbReference type="Proteomes" id="UP000002931"/>
    </source>
</evidence>
<name>A3VGU0_9RHOB</name>
<dbReference type="HOGENOM" id="CLU_2633912_0_0_5"/>
<gene>
    <name evidence="1" type="ORF">RB2654_14455</name>
</gene>
<proteinExistence type="predicted"/>
<dbReference type="Proteomes" id="UP000002931">
    <property type="component" value="Unassembled WGS sequence"/>
</dbReference>
<organism evidence="1 2">
    <name type="scientific">Maritimibacter alkaliphilus HTCC2654</name>
    <dbReference type="NCBI Taxonomy" id="314271"/>
    <lineage>
        <taxon>Bacteria</taxon>
        <taxon>Pseudomonadati</taxon>
        <taxon>Pseudomonadota</taxon>
        <taxon>Alphaproteobacteria</taxon>
        <taxon>Rhodobacterales</taxon>
        <taxon>Roseobacteraceae</taxon>
        <taxon>Maritimibacter</taxon>
    </lineage>
</organism>
<comment type="caution">
    <text evidence="1">The sequence shown here is derived from an EMBL/GenBank/DDBJ whole genome shotgun (WGS) entry which is preliminary data.</text>
</comment>
<protein>
    <submittedName>
        <fullName evidence="1">MiaB-like tRNA modifying enzyme</fullName>
    </submittedName>
</protein>
<dbReference type="EMBL" id="AAMT01000008">
    <property type="protein sequence ID" value="EAQ12495.1"/>
    <property type="molecule type" value="Genomic_DNA"/>
</dbReference>
<keyword evidence="2" id="KW-1185">Reference proteome</keyword>
<sequence>MNGTIIKDRAARLREAGDAAVIRHLTAQVGQTHAVLMENPRMGRTEHFAEVVFDNDQTEGDIVSATIKGFANGQLVA</sequence>